<accession>A0ABS1DGJ4</accession>
<dbReference type="Pfam" id="PF00005">
    <property type="entry name" value="ABC_tran"/>
    <property type="match status" value="1"/>
</dbReference>
<name>A0ABS1DGJ4_9PROT</name>
<evidence type="ECO:0000313" key="8">
    <source>
        <dbReference type="Proteomes" id="UP001296873"/>
    </source>
</evidence>
<dbReference type="InterPro" id="IPR027417">
    <property type="entry name" value="P-loop_NTPase"/>
</dbReference>
<evidence type="ECO:0000256" key="4">
    <source>
        <dbReference type="ARBA" id="ARBA00022840"/>
    </source>
</evidence>
<keyword evidence="5" id="KW-0472">Membrane</keyword>
<keyword evidence="8" id="KW-1185">Reference proteome</keyword>
<keyword evidence="4 5" id="KW-0067">ATP-binding</keyword>
<dbReference type="InterPro" id="IPR003439">
    <property type="entry name" value="ABC_transporter-like_ATP-bd"/>
</dbReference>
<dbReference type="GO" id="GO:0005524">
    <property type="term" value="F:ATP binding"/>
    <property type="evidence" value="ECO:0007669"/>
    <property type="project" value="UniProtKB-KW"/>
</dbReference>
<dbReference type="SUPFAM" id="SSF52540">
    <property type="entry name" value="P-loop containing nucleoside triphosphate hydrolases"/>
    <property type="match status" value="1"/>
</dbReference>
<organism evidence="7 8">
    <name type="scientific">Rhodovibrio sodomensis</name>
    <dbReference type="NCBI Taxonomy" id="1088"/>
    <lineage>
        <taxon>Bacteria</taxon>
        <taxon>Pseudomonadati</taxon>
        <taxon>Pseudomonadota</taxon>
        <taxon>Alphaproteobacteria</taxon>
        <taxon>Rhodospirillales</taxon>
        <taxon>Rhodovibrionaceae</taxon>
        <taxon>Rhodovibrio</taxon>
    </lineage>
</organism>
<keyword evidence="3 5" id="KW-0547">Nucleotide-binding</keyword>
<dbReference type="NCBIfam" id="TIGR01186">
    <property type="entry name" value="proV"/>
    <property type="match status" value="1"/>
</dbReference>
<dbReference type="InterPro" id="IPR005892">
    <property type="entry name" value="Gly-betaine_transp_ATP-bd"/>
</dbReference>
<keyword evidence="5" id="KW-1003">Cell membrane</keyword>
<dbReference type="PROSITE" id="PS50893">
    <property type="entry name" value="ABC_TRANSPORTER_2"/>
    <property type="match status" value="1"/>
</dbReference>
<dbReference type="InterPro" id="IPR017871">
    <property type="entry name" value="ABC_transporter-like_CS"/>
</dbReference>
<evidence type="ECO:0000313" key="7">
    <source>
        <dbReference type="EMBL" id="MBK1669594.1"/>
    </source>
</evidence>
<dbReference type="RefSeq" id="WP_200341926.1">
    <property type="nucleotide sequence ID" value="NZ_NRRL01000053.1"/>
</dbReference>
<evidence type="ECO:0000259" key="6">
    <source>
        <dbReference type="PROSITE" id="PS50893"/>
    </source>
</evidence>
<gene>
    <name evidence="7" type="ORF">CKO28_16265</name>
</gene>
<feature type="domain" description="ABC transporter" evidence="6">
    <location>
        <begin position="31"/>
        <end position="282"/>
    </location>
</feature>
<dbReference type="Proteomes" id="UP001296873">
    <property type="component" value="Unassembled WGS sequence"/>
</dbReference>
<dbReference type="PROSITE" id="PS00211">
    <property type="entry name" value="ABC_TRANSPORTER_1"/>
    <property type="match status" value="1"/>
</dbReference>
<comment type="similarity">
    <text evidence="1 5">Belongs to the ABC transporter superfamily.</text>
</comment>
<dbReference type="CDD" id="cd03294">
    <property type="entry name" value="ABC_Pro_Gly_Betaine"/>
    <property type="match status" value="1"/>
</dbReference>
<evidence type="ECO:0000256" key="1">
    <source>
        <dbReference type="ARBA" id="ARBA00005417"/>
    </source>
</evidence>
<dbReference type="SMART" id="SM00382">
    <property type="entry name" value="AAA"/>
    <property type="match status" value="1"/>
</dbReference>
<proteinExistence type="inferred from homology"/>
<keyword evidence="2 5" id="KW-0813">Transport</keyword>
<dbReference type="PANTHER" id="PTHR43869">
    <property type="entry name" value="GLYCINE BETAINE/PROLINE BETAINE TRANSPORT SYSTEM ATP-BINDING PROTEIN PROV"/>
    <property type="match status" value="1"/>
</dbReference>
<dbReference type="InterPro" id="IPR051921">
    <property type="entry name" value="ABC_osmolyte_uptake_ATP-bind"/>
</dbReference>
<comment type="subunit">
    <text evidence="5">The complex is probably composed of two ATP-binding proteins, two transmembrane proteins and a solute-binding protein.</text>
</comment>
<evidence type="ECO:0000256" key="5">
    <source>
        <dbReference type="RuleBase" id="RU369116"/>
    </source>
</evidence>
<protein>
    <recommendedName>
        <fullName evidence="5">Quaternary amine transport ATP-binding protein</fullName>
        <ecNumber evidence="5">7.6.2.9</ecNumber>
    </recommendedName>
</protein>
<comment type="caution">
    <text evidence="7">The sequence shown here is derived from an EMBL/GenBank/DDBJ whole genome shotgun (WGS) entry which is preliminary data.</text>
</comment>
<keyword evidence="5" id="KW-0997">Cell inner membrane</keyword>
<sequence length="367" mass="39357">MTDGQNTPTLASPAAPGSPPAKLICRGLWKLFGADAERFLERTGGDPSAQQIADAGLIGAVRDADLEVGEGEVFVIMGLSGSGKSTIVRCLSRLIEPTAGELVFEGADLRRADARQLTEIRRHKMGMVFQHFALLPHLSVLGNVAFPLEIQGVARGEREARAMEMIDLVGLSGRETYFPSELSGGQQQRVGIARSLAVKPEIWFLDEPFSALDPLIRREMQDEFLRLQRVLHKTIVFITHDFDEAIRLADRIAIMKDGEIVQIGTPEEVVTAPATQYVAEFTRDVPRAKVMSVRALMTPGDGAGTEGTVPADARVNEVAHEVVHGRKPVAVVDDAGAVIGRLERAPVVDVLAPGGPEPAPATAAAAS</sequence>
<dbReference type="EMBL" id="NRRL01000053">
    <property type="protein sequence ID" value="MBK1669594.1"/>
    <property type="molecule type" value="Genomic_DNA"/>
</dbReference>
<evidence type="ECO:0000256" key="3">
    <source>
        <dbReference type="ARBA" id="ARBA00022741"/>
    </source>
</evidence>
<dbReference type="InterPro" id="IPR003593">
    <property type="entry name" value="AAA+_ATPase"/>
</dbReference>
<dbReference type="Gene3D" id="3.40.50.300">
    <property type="entry name" value="P-loop containing nucleotide triphosphate hydrolases"/>
    <property type="match status" value="1"/>
</dbReference>
<dbReference type="PANTHER" id="PTHR43869:SF1">
    <property type="entry name" value="GLYCINE BETAINE_PROLINE BETAINE TRANSPORT SYSTEM ATP-BINDING PROTEIN PROV"/>
    <property type="match status" value="1"/>
</dbReference>
<dbReference type="EC" id="7.6.2.9" evidence="5"/>
<reference evidence="7 8" key="1">
    <citation type="journal article" date="2020" name="Microorganisms">
        <title>Osmotic Adaptation and Compatible Solute Biosynthesis of Phototrophic Bacteria as Revealed from Genome Analyses.</title>
        <authorList>
            <person name="Imhoff J.F."/>
            <person name="Rahn T."/>
            <person name="Kunzel S."/>
            <person name="Keller A."/>
            <person name="Neulinger S.C."/>
        </authorList>
    </citation>
    <scope>NUCLEOTIDE SEQUENCE [LARGE SCALE GENOMIC DNA]</scope>
    <source>
        <strain evidence="7 8">DSM 9895</strain>
    </source>
</reference>
<comment type="subcellular location">
    <subcellularLocation>
        <location evidence="5">Cell inner membrane</location>
        <topology evidence="5">Peripheral membrane protein</topology>
    </subcellularLocation>
</comment>
<evidence type="ECO:0000256" key="2">
    <source>
        <dbReference type="ARBA" id="ARBA00022448"/>
    </source>
</evidence>
<comment type="catalytic activity">
    <reaction evidence="5">
        <text>a quaternary ammonium(out) + ATP + H2O = a quaternary ammonium(in) + ADP + phosphate + H(+)</text>
        <dbReference type="Rhea" id="RHEA:11036"/>
        <dbReference type="ChEBI" id="CHEBI:15377"/>
        <dbReference type="ChEBI" id="CHEBI:15378"/>
        <dbReference type="ChEBI" id="CHEBI:30616"/>
        <dbReference type="ChEBI" id="CHEBI:35267"/>
        <dbReference type="ChEBI" id="CHEBI:43474"/>
        <dbReference type="ChEBI" id="CHEBI:456216"/>
    </reaction>
</comment>